<keyword evidence="1" id="KW-0418">Kinase</keyword>
<dbReference type="RefSeq" id="WP_327794150.1">
    <property type="nucleotide sequence ID" value="NZ_JADQAZ010000002.1"/>
</dbReference>
<dbReference type="InterPro" id="IPR003594">
    <property type="entry name" value="HATPase_dom"/>
</dbReference>
<keyword evidence="3" id="KW-0547">Nucleotide-binding</keyword>
<dbReference type="EMBL" id="JADQAZ010000002">
    <property type="protein sequence ID" value="MBT0957930.1"/>
    <property type="molecule type" value="Genomic_DNA"/>
</dbReference>
<evidence type="ECO:0000313" key="4">
    <source>
        <dbReference type="Proteomes" id="UP001315686"/>
    </source>
</evidence>
<proteinExistence type="predicted"/>
<dbReference type="PANTHER" id="PTHR35526:SF3">
    <property type="entry name" value="ANTI-SIGMA-F FACTOR RSBW"/>
    <property type="match status" value="1"/>
</dbReference>
<dbReference type="SUPFAM" id="SSF55874">
    <property type="entry name" value="ATPase domain of HSP90 chaperone/DNA topoisomerase II/histidine kinase"/>
    <property type="match status" value="1"/>
</dbReference>
<dbReference type="GO" id="GO:0005524">
    <property type="term" value="F:ATP binding"/>
    <property type="evidence" value="ECO:0007669"/>
    <property type="project" value="UniProtKB-KW"/>
</dbReference>
<gene>
    <name evidence="3" type="ORF">IV417_11055</name>
</gene>
<dbReference type="InterPro" id="IPR036890">
    <property type="entry name" value="HATPase_C_sf"/>
</dbReference>
<keyword evidence="4" id="KW-1185">Reference proteome</keyword>
<dbReference type="Gene3D" id="3.30.565.10">
    <property type="entry name" value="Histidine kinase-like ATPase, C-terminal domain"/>
    <property type="match status" value="1"/>
</dbReference>
<reference evidence="3 4" key="1">
    <citation type="journal article" date="2021" name="Arch. Microbiol.">
        <title>Harenicola maris gen. nov., sp. nov. isolated from the Sea of Japan shallow sediments.</title>
        <authorList>
            <person name="Romanenko L.A."/>
            <person name="Kurilenko V.V."/>
            <person name="Chernysheva N.Y."/>
            <person name="Tekutyeva L.A."/>
            <person name="Velansky P.V."/>
            <person name="Svetashev V.I."/>
            <person name="Isaeva M.P."/>
        </authorList>
    </citation>
    <scope>NUCLEOTIDE SEQUENCE [LARGE SCALE GENOMIC DNA]</scope>
    <source>
        <strain evidence="3 4">KMM 3653</strain>
    </source>
</reference>
<dbReference type="Proteomes" id="UP001315686">
    <property type="component" value="Unassembled WGS sequence"/>
</dbReference>
<comment type="caution">
    <text evidence="3">The sequence shown here is derived from an EMBL/GenBank/DDBJ whole genome shotgun (WGS) entry which is preliminary data.</text>
</comment>
<name>A0AAP2CQD7_9RHOB</name>
<keyword evidence="1" id="KW-0723">Serine/threonine-protein kinase</keyword>
<evidence type="ECO:0000256" key="1">
    <source>
        <dbReference type="ARBA" id="ARBA00022527"/>
    </source>
</evidence>
<evidence type="ECO:0000259" key="2">
    <source>
        <dbReference type="Pfam" id="PF13581"/>
    </source>
</evidence>
<dbReference type="InterPro" id="IPR050267">
    <property type="entry name" value="Anti-sigma-factor_SerPK"/>
</dbReference>
<dbReference type="Pfam" id="PF13581">
    <property type="entry name" value="HATPase_c_2"/>
    <property type="match status" value="1"/>
</dbReference>
<accession>A0AAP2CQD7</accession>
<dbReference type="CDD" id="cd16936">
    <property type="entry name" value="HATPase_RsbW-like"/>
    <property type="match status" value="1"/>
</dbReference>
<sequence length="175" mass="18915">MSAVPGTIRFAVEEAEEPGADPGCVANPGWHECCMLSTRFSATVAGVRGSLAQIKQLLVGFDVCPEVIASVELVLAEVLNNICEHAYNGRSGGMIEVSLRHSPGEIFCHTIDEGCPMPGNAVPITELPSLDGPRQDLPEGGFGWHLIQALTRKMDYARIGERNHFSLWIDLDSPM</sequence>
<evidence type="ECO:0000313" key="3">
    <source>
        <dbReference type="EMBL" id="MBT0957930.1"/>
    </source>
</evidence>
<keyword evidence="1" id="KW-0808">Transferase</keyword>
<dbReference type="AlphaFoldDB" id="A0AAP2CQD7"/>
<dbReference type="GO" id="GO:0004674">
    <property type="term" value="F:protein serine/threonine kinase activity"/>
    <property type="evidence" value="ECO:0007669"/>
    <property type="project" value="UniProtKB-KW"/>
</dbReference>
<protein>
    <submittedName>
        <fullName evidence="3">ATP-binding protein</fullName>
    </submittedName>
</protein>
<feature type="domain" description="Histidine kinase/HSP90-like ATPase" evidence="2">
    <location>
        <begin position="40"/>
        <end position="163"/>
    </location>
</feature>
<dbReference type="PANTHER" id="PTHR35526">
    <property type="entry name" value="ANTI-SIGMA-F FACTOR RSBW-RELATED"/>
    <property type="match status" value="1"/>
</dbReference>
<keyword evidence="3" id="KW-0067">ATP-binding</keyword>
<organism evidence="3 4">
    <name type="scientific">Harenicola maris</name>
    <dbReference type="NCBI Taxonomy" id="2841044"/>
    <lineage>
        <taxon>Bacteria</taxon>
        <taxon>Pseudomonadati</taxon>
        <taxon>Pseudomonadota</taxon>
        <taxon>Alphaproteobacteria</taxon>
        <taxon>Rhodobacterales</taxon>
        <taxon>Paracoccaceae</taxon>
        <taxon>Harenicola</taxon>
    </lineage>
</organism>